<dbReference type="Proteomes" id="UP000325811">
    <property type="component" value="Plasmid pII"/>
</dbReference>
<evidence type="ECO:0000313" key="1">
    <source>
        <dbReference type="EMBL" id="VVD31187.1"/>
    </source>
</evidence>
<protein>
    <submittedName>
        <fullName evidence="1">Uncharacterized protein</fullName>
    </submittedName>
</protein>
<dbReference type="EMBL" id="LR699556">
    <property type="protein sequence ID" value="VVD31187.1"/>
    <property type="molecule type" value="Genomic_DNA"/>
</dbReference>
<reference evidence="1 2" key="1">
    <citation type="submission" date="2019-08" db="EMBL/GenBank/DDBJ databases">
        <authorList>
            <person name="Herpell B J."/>
        </authorList>
    </citation>
    <scope>NUCLEOTIDE SEQUENCE [LARGE SCALE GENOMIC DNA]</scope>
    <source>
        <strain evidence="2">Msb3</strain>
        <plasmid evidence="1 2">pII</plasmid>
    </source>
</reference>
<accession>A0A5Q4ZID0</accession>
<sequence>MRDLTSQRAYPFSTCLFPDGALTTNIHNKGM</sequence>
<keyword evidence="2" id="KW-1185">Reference proteome</keyword>
<evidence type="ECO:0000313" key="2">
    <source>
        <dbReference type="Proteomes" id="UP000325811"/>
    </source>
</evidence>
<name>A0A5Q4ZID0_9BURK</name>
<gene>
    <name evidence="1" type="ORF">PDMSB3_0063</name>
</gene>
<geneLocation type="plasmid" evidence="1 2">
    <name>pII</name>
</geneLocation>
<keyword evidence="1" id="KW-0614">Plasmid</keyword>
<organism evidence="1 2">
    <name type="scientific">Paraburkholderia dioscoreae</name>
    <dbReference type="NCBI Taxonomy" id="2604047"/>
    <lineage>
        <taxon>Bacteria</taxon>
        <taxon>Pseudomonadati</taxon>
        <taxon>Pseudomonadota</taxon>
        <taxon>Betaproteobacteria</taxon>
        <taxon>Burkholderiales</taxon>
        <taxon>Burkholderiaceae</taxon>
        <taxon>Paraburkholderia</taxon>
    </lineage>
</organism>
<dbReference type="KEGG" id="pdio:PDMSB3_0063.3"/>
<dbReference type="AlphaFoldDB" id="A0A5Q4ZID0"/>
<proteinExistence type="predicted"/>